<dbReference type="PROSITE" id="PS50294">
    <property type="entry name" value="WD_REPEATS_REGION"/>
    <property type="match status" value="2"/>
</dbReference>
<dbReference type="Proteomes" id="UP000729913">
    <property type="component" value="Unassembled WGS sequence"/>
</dbReference>
<dbReference type="PROSITE" id="PS50082">
    <property type="entry name" value="WD_REPEATS_2"/>
    <property type="match status" value="4"/>
</dbReference>
<evidence type="ECO:0000256" key="5">
    <source>
        <dbReference type="ARBA" id="ARBA00022737"/>
    </source>
</evidence>
<comment type="subcellular location">
    <subcellularLocation>
        <location evidence="1">Cell projection</location>
        <location evidence="1">Cilium</location>
    </subcellularLocation>
    <subcellularLocation>
        <location evidence="2">Cytoplasm</location>
    </subcellularLocation>
</comment>
<dbReference type="PROSITE" id="PS00678">
    <property type="entry name" value="WD_REPEATS_1"/>
    <property type="match status" value="1"/>
</dbReference>
<evidence type="ECO:0000256" key="3">
    <source>
        <dbReference type="ARBA" id="ARBA00022490"/>
    </source>
</evidence>
<feature type="compositionally biased region" description="Low complexity" evidence="11">
    <location>
        <begin position="530"/>
        <end position="545"/>
    </location>
</feature>
<evidence type="ECO:0000256" key="2">
    <source>
        <dbReference type="ARBA" id="ARBA00004496"/>
    </source>
</evidence>
<dbReference type="PANTHER" id="PTHR13720:SF14">
    <property type="entry name" value="CILIA- AND FLAGELLA-ASSOCIATED PROTEIN 52"/>
    <property type="match status" value="1"/>
</dbReference>
<dbReference type="SMART" id="SM00320">
    <property type="entry name" value="WD40"/>
    <property type="match status" value="7"/>
</dbReference>
<dbReference type="PANTHER" id="PTHR13720">
    <property type="entry name" value="WD-40 REPEAT PROTEIN"/>
    <property type="match status" value="1"/>
</dbReference>
<comment type="function">
    <text evidence="8">Microtubule inner protein (MIP) part of the dynein-decorated doublet microtubules (DMTs) in cilia axoneme. Important for proper ciliary and flagellar beating. May act in cooperation with CFAP45 and axonemal dynein subunit DNAH11. May play a role in cell growth and/or survival.</text>
</comment>
<feature type="compositionally biased region" description="Basic and acidic residues" evidence="11">
    <location>
        <begin position="479"/>
        <end position="498"/>
    </location>
</feature>
<dbReference type="EMBL" id="JAAOIC020000039">
    <property type="protein sequence ID" value="KAG8038966.1"/>
    <property type="molecule type" value="Genomic_DNA"/>
</dbReference>
<proteinExistence type="predicted"/>
<feature type="repeat" description="WD" evidence="10">
    <location>
        <begin position="440"/>
        <end position="472"/>
    </location>
</feature>
<feature type="repeat" description="WD" evidence="10">
    <location>
        <begin position="250"/>
        <end position="291"/>
    </location>
</feature>
<dbReference type="Pfam" id="PF00400">
    <property type="entry name" value="WD40"/>
    <property type="match status" value="4"/>
</dbReference>
<organism evidence="12 13">
    <name type="scientific">Cotesia typhae</name>
    <dbReference type="NCBI Taxonomy" id="2053667"/>
    <lineage>
        <taxon>Eukaryota</taxon>
        <taxon>Metazoa</taxon>
        <taxon>Ecdysozoa</taxon>
        <taxon>Arthropoda</taxon>
        <taxon>Hexapoda</taxon>
        <taxon>Insecta</taxon>
        <taxon>Pterygota</taxon>
        <taxon>Neoptera</taxon>
        <taxon>Endopterygota</taxon>
        <taxon>Hymenoptera</taxon>
        <taxon>Apocrita</taxon>
        <taxon>Ichneumonoidea</taxon>
        <taxon>Braconidae</taxon>
        <taxon>Microgastrinae</taxon>
        <taxon>Cotesia</taxon>
    </lineage>
</organism>
<feature type="repeat" description="WD" evidence="10">
    <location>
        <begin position="405"/>
        <end position="439"/>
    </location>
</feature>
<evidence type="ECO:0000256" key="4">
    <source>
        <dbReference type="ARBA" id="ARBA00022574"/>
    </source>
</evidence>
<dbReference type="GO" id="GO:0005737">
    <property type="term" value="C:cytoplasm"/>
    <property type="evidence" value="ECO:0007669"/>
    <property type="project" value="UniProtKB-SubCell"/>
</dbReference>
<accession>A0A8J5QU05</accession>
<evidence type="ECO:0000256" key="9">
    <source>
        <dbReference type="ARBA" id="ARBA00047117"/>
    </source>
</evidence>
<evidence type="ECO:0000313" key="13">
    <source>
        <dbReference type="Proteomes" id="UP000729913"/>
    </source>
</evidence>
<evidence type="ECO:0000256" key="1">
    <source>
        <dbReference type="ARBA" id="ARBA00004138"/>
    </source>
</evidence>
<feature type="compositionally biased region" description="Polar residues" evidence="11">
    <location>
        <begin position="546"/>
        <end position="559"/>
    </location>
</feature>
<evidence type="ECO:0000256" key="6">
    <source>
        <dbReference type="ARBA" id="ARBA00023069"/>
    </source>
</evidence>
<evidence type="ECO:0000256" key="10">
    <source>
        <dbReference type="PROSITE-ProRule" id="PRU00221"/>
    </source>
</evidence>
<keyword evidence="4 10" id="KW-0853">WD repeat</keyword>
<evidence type="ECO:0000256" key="11">
    <source>
        <dbReference type="SAM" id="MobiDB-lite"/>
    </source>
</evidence>
<sequence length="613" mass="67594">MCIFKKFAGAFASTDITGNAVTLARANLRDRCFLTGGDGTLRIWQIDPDARKVHGSYIKVGKIRRCINCIAIDDKDQEAYWGTSSGDIIMTRLNYDSDLNNLEPSTPPVMVGCYSKIPDDPKKLKTGVGNLYSGGVTQLILLPNKKIIVGTGNGTIELIEIVPIPAGAMTKQLVKLPSTPQIRTVSLLFKFNAEDKIFIKTLEFFQLKKTSVRGAVTSITWYEKNAFLVSTSCCEIYEMHSTNLKSNIILTCHTDSVYDVAFPHNYSEIFATGSKNDIRLWHLESQKELLRITVPNFVRVWQLFKDVQRLKAILKEHRGPITSLHVSHNGEEVISSSTDGTCVIWDIIDCSRKQVIMGNTMFMSAKFHPNGLQVLTCGTDRKVGYWETLDGTIVREVEGSTIASINCIDISPDGAYFVTGGNDCLVKFWEYITGDITHVGTGHAAVITACKFSSNSMHVVTTSADGAVIIWKNPFDDSADSRSVKSDSKKSRSSHEGQKGNGSCQYDPIQPAKDNCQCKDDQEAPSSQTEKNISSKSENSKILSNTKTEQTSAPSSVKSFKNCCHGKDSKEKLSSTRTDSVQSILQDGHSQAPETNQRNSINKNLIFVTSGKK</sequence>
<gene>
    <name evidence="12" type="ORF">G9C98_003273</name>
</gene>
<keyword evidence="3" id="KW-0963">Cytoplasm</keyword>
<feature type="compositionally biased region" description="Basic and acidic residues" evidence="11">
    <location>
        <begin position="565"/>
        <end position="574"/>
    </location>
</feature>
<keyword evidence="13" id="KW-1185">Reference proteome</keyword>
<feature type="repeat" description="WD" evidence="10">
    <location>
        <begin position="314"/>
        <end position="347"/>
    </location>
</feature>
<dbReference type="AlphaFoldDB" id="A0A8J5QU05"/>
<keyword evidence="6" id="KW-0969">Cilium</keyword>
<reference evidence="12" key="1">
    <citation type="submission" date="2020-03" db="EMBL/GenBank/DDBJ databases">
        <authorList>
            <person name="Chebbi M.A."/>
            <person name="Drezen J.M."/>
        </authorList>
    </citation>
    <scope>NUCLEOTIDE SEQUENCE</scope>
    <source>
        <tissue evidence="12">Whole body</tissue>
    </source>
</reference>
<dbReference type="InterPro" id="IPR050630">
    <property type="entry name" value="WD_repeat_EMAP"/>
</dbReference>
<reference evidence="12" key="2">
    <citation type="submission" date="2021-04" db="EMBL/GenBank/DDBJ databases">
        <title>Genome-wide patterns of bracovirus chromosomal integration into multiple host tissues during parasitism.</title>
        <authorList>
            <person name="Chebbi M.A.C."/>
        </authorList>
    </citation>
    <scope>NUCLEOTIDE SEQUENCE</scope>
    <source>
        <tissue evidence="12">Whole body</tissue>
    </source>
</reference>
<feature type="region of interest" description="Disordered" evidence="11">
    <location>
        <begin position="478"/>
        <end position="603"/>
    </location>
</feature>
<dbReference type="OrthoDB" id="6252103at2759"/>
<dbReference type="GO" id="GO:0005929">
    <property type="term" value="C:cilium"/>
    <property type="evidence" value="ECO:0007669"/>
    <property type="project" value="UniProtKB-SubCell"/>
</dbReference>
<evidence type="ECO:0000313" key="12">
    <source>
        <dbReference type="EMBL" id="KAG8038966.1"/>
    </source>
</evidence>
<keyword evidence="5" id="KW-0677">Repeat</keyword>
<evidence type="ECO:0008006" key="14">
    <source>
        <dbReference type="Google" id="ProtNLM"/>
    </source>
</evidence>
<name>A0A8J5QU05_9HYME</name>
<comment type="subunit">
    <text evidence="9">Microtubule inner protein component of sperm flagellar doublet microtubules. Interacts with BRCA2. Interacts with the CCT chaperonin complex. Interacts with HSP70. Interacts with AK8. Interacts with CFAP45. Interacts with DNAI1. Interacts with IQDC.</text>
</comment>
<feature type="compositionally biased region" description="Polar residues" evidence="11">
    <location>
        <begin position="575"/>
        <end position="603"/>
    </location>
</feature>
<protein>
    <recommendedName>
        <fullName evidence="14">WD repeat-containing protein 16</fullName>
    </recommendedName>
</protein>
<keyword evidence="7" id="KW-0966">Cell projection</keyword>
<dbReference type="InterPro" id="IPR019775">
    <property type="entry name" value="WD40_repeat_CS"/>
</dbReference>
<evidence type="ECO:0000256" key="7">
    <source>
        <dbReference type="ARBA" id="ARBA00023273"/>
    </source>
</evidence>
<comment type="caution">
    <text evidence="12">The sequence shown here is derived from an EMBL/GenBank/DDBJ whole genome shotgun (WGS) entry which is preliminary data.</text>
</comment>
<dbReference type="InterPro" id="IPR001680">
    <property type="entry name" value="WD40_rpt"/>
</dbReference>
<evidence type="ECO:0000256" key="8">
    <source>
        <dbReference type="ARBA" id="ARBA00046056"/>
    </source>
</evidence>